<sequence>MSIELITLPPPAGSPNLKNQVDYSGIKPAIFSIRAHAIVCESPAKTGRTISILNRAARARRS</sequence>
<evidence type="ECO:0000313" key="1">
    <source>
        <dbReference type="EMBL" id="MDW9250694.1"/>
    </source>
</evidence>
<gene>
    <name evidence="1" type="ORF">C7S16_4242</name>
</gene>
<dbReference type="RefSeq" id="WP_155275026.1">
    <property type="nucleotide sequence ID" value="NZ_CP008915.2"/>
</dbReference>
<protein>
    <submittedName>
        <fullName evidence="1">Uncharacterized protein</fullName>
    </submittedName>
</protein>
<dbReference type="Proteomes" id="UP001272137">
    <property type="component" value="Unassembled WGS sequence"/>
</dbReference>
<dbReference type="EMBL" id="QXCT01000001">
    <property type="protein sequence ID" value="MDW9250694.1"/>
    <property type="molecule type" value="Genomic_DNA"/>
</dbReference>
<reference evidence="1" key="1">
    <citation type="submission" date="2018-08" db="EMBL/GenBank/DDBJ databases">
        <title>Identification of Burkholderia cepacia strains that express a Burkholderia pseudomallei-like capsular polysaccharide.</title>
        <authorList>
            <person name="Burtnick M.N."/>
            <person name="Vongsouvath M."/>
            <person name="Newton P."/>
            <person name="Wuthiekanun V."/>
            <person name="Limmathurotsakul D."/>
            <person name="Brett P.J."/>
            <person name="Chantratita N."/>
            <person name="Dance D.A."/>
        </authorList>
    </citation>
    <scope>NUCLEOTIDE SEQUENCE</scope>
    <source>
        <strain evidence="1">SBXCC001</strain>
    </source>
</reference>
<organism evidence="1 2">
    <name type="scientific">Burkholderia thailandensis</name>
    <dbReference type="NCBI Taxonomy" id="57975"/>
    <lineage>
        <taxon>Bacteria</taxon>
        <taxon>Pseudomonadati</taxon>
        <taxon>Pseudomonadota</taxon>
        <taxon>Betaproteobacteria</taxon>
        <taxon>Burkholderiales</taxon>
        <taxon>Burkholderiaceae</taxon>
        <taxon>Burkholderia</taxon>
        <taxon>pseudomallei group</taxon>
    </lineage>
</organism>
<name>A0AAW9CJD4_BURTH</name>
<proteinExistence type="predicted"/>
<comment type="caution">
    <text evidence="1">The sequence shown here is derived from an EMBL/GenBank/DDBJ whole genome shotgun (WGS) entry which is preliminary data.</text>
</comment>
<accession>A0AAW9CJD4</accession>
<evidence type="ECO:0000313" key="2">
    <source>
        <dbReference type="Proteomes" id="UP001272137"/>
    </source>
</evidence>
<dbReference type="AlphaFoldDB" id="A0AAW9CJD4"/>